<evidence type="ECO:0000313" key="1">
    <source>
        <dbReference type="EMBL" id="DAE21524.1"/>
    </source>
</evidence>
<protein>
    <submittedName>
        <fullName evidence="1">Uncharacterized protein</fullName>
    </submittedName>
</protein>
<proteinExistence type="predicted"/>
<name>A0A8S5QS95_9CAUD</name>
<accession>A0A8S5QS95</accession>
<organism evidence="1">
    <name type="scientific">Myoviridae sp. ctgXL3</name>
    <dbReference type="NCBI Taxonomy" id="2826681"/>
    <lineage>
        <taxon>Viruses</taxon>
        <taxon>Duplodnaviria</taxon>
        <taxon>Heunggongvirae</taxon>
        <taxon>Uroviricota</taxon>
        <taxon>Caudoviricetes</taxon>
    </lineage>
</organism>
<sequence length="61" mass="7280">MYGSFMLGVLFMKIVCNKNCRKCGKLNAKTDDKGYPWAWECLKFNERIPQERLERSKTFVR</sequence>
<dbReference type="EMBL" id="BK015712">
    <property type="protein sequence ID" value="DAE21524.1"/>
    <property type="molecule type" value="Genomic_DNA"/>
</dbReference>
<reference evidence="1" key="1">
    <citation type="journal article" date="2021" name="Proc. Natl. Acad. Sci. U.S.A.">
        <title>A Catalog of Tens of Thousands of Viruses from Human Metagenomes Reveals Hidden Associations with Chronic Diseases.</title>
        <authorList>
            <person name="Tisza M.J."/>
            <person name="Buck C.B."/>
        </authorList>
    </citation>
    <scope>NUCLEOTIDE SEQUENCE</scope>
    <source>
        <strain evidence="1">CtgXL3</strain>
    </source>
</reference>